<name>A0A1F5NU32_9BACT</name>
<evidence type="ECO:0008006" key="5">
    <source>
        <dbReference type="Google" id="ProtNLM"/>
    </source>
</evidence>
<accession>A0A1F5NU32</accession>
<dbReference type="Pfam" id="PF00534">
    <property type="entry name" value="Glycos_transf_1"/>
    <property type="match status" value="1"/>
</dbReference>
<gene>
    <name evidence="3" type="ORF">A2720_01385</name>
</gene>
<dbReference type="Pfam" id="PF13439">
    <property type="entry name" value="Glyco_transf_4"/>
    <property type="match status" value="1"/>
</dbReference>
<comment type="caution">
    <text evidence="3">The sequence shown here is derived from an EMBL/GenBank/DDBJ whole genome shotgun (WGS) entry which is preliminary data.</text>
</comment>
<dbReference type="InterPro" id="IPR028098">
    <property type="entry name" value="Glyco_trans_4-like_N"/>
</dbReference>
<evidence type="ECO:0000259" key="1">
    <source>
        <dbReference type="Pfam" id="PF00534"/>
    </source>
</evidence>
<dbReference type="Proteomes" id="UP000178892">
    <property type="component" value="Unassembled WGS sequence"/>
</dbReference>
<feature type="domain" description="Glycosyltransferase subfamily 4-like N-terminal" evidence="2">
    <location>
        <begin position="14"/>
        <end position="188"/>
    </location>
</feature>
<proteinExistence type="predicted"/>
<dbReference type="AlphaFoldDB" id="A0A1F5NU32"/>
<feature type="domain" description="Glycosyl transferase family 1" evidence="1">
    <location>
        <begin position="192"/>
        <end position="325"/>
    </location>
</feature>
<dbReference type="InterPro" id="IPR001296">
    <property type="entry name" value="Glyco_trans_1"/>
</dbReference>
<reference evidence="3 4" key="1">
    <citation type="journal article" date="2016" name="Nat. Commun.">
        <title>Thousands of microbial genomes shed light on interconnected biogeochemical processes in an aquifer system.</title>
        <authorList>
            <person name="Anantharaman K."/>
            <person name="Brown C.T."/>
            <person name="Hug L.A."/>
            <person name="Sharon I."/>
            <person name="Castelle C.J."/>
            <person name="Probst A.J."/>
            <person name="Thomas B.C."/>
            <person name="Singh A."/>
            <person name="Wilkins M.J."/>
            <person name="Karaoz U."/>
            <person name="Brodie E.L."/>
            <person name="Williams K.H."/>
            <person name="Hubbard S.S."/>
            <person name="Banfield J.F."/>
        </authorList>
    </citation>
    <scope>NUCLEOTIDE SEQUENCE [LARGE SCALE GENOMIC DNA]</scope>
</reference>
<dbReference type="Gene3D" id="3.40.50.2000">
    <property type="entry name" value="Glycogen Phosphorylase B"/>
    <property type="match status" value="2"/>
</dbReference>
<sequence>MKIALVHEFLNQLGGAERVLQNFLEIWPEATVHVLIYDRGKTFGIFEAYKKHLSLLDGMPFAHSHHRWLLPLMPFAVERFNFEDYDVVISDASSFAKGVQTKGKLHVSYCHTPTRFLWTESDDYISSQPYPAYAKWGARAILPFLKRWDYKASKRPDYFIANSVNVQRRIKKYYGRDSIVVSPPVDTELFHPHGEKENYFFVASRIEPYKKIELVIRAFNDLGLPLKVAGSGTDSGRLRKLARSNIEFLGRISDEELRQRYSEALAFIFPAEEDAGIMPLEAQSCGTPVIAYRAGGALETVKESITGEFFSQQTPEALKTKLETFDPKKYNHQIIRQHALQFDKKIFQEKIKAFVEEKYNGVKGNKGNKGKL</sequence>
<dbReference type="STRING" id="1817825.A2720_01385"/>
<organism evidence="3 4">
    <name type="scientific">Candidatus Doudnabacteria bacterium RIFCSPHIGHO2_01_FULL_46_24</name>
    <dbReference type="NCBI Taxonomy" id="1817825"/>
    <lineage>
        <taxon>Bacteria</taxon>
        <taxon>Candidatus Doudnaibacteriota</taxon>
    </lineage>
</organism>
<dbReference type="GO" id="GO:0016757">
    <property type="term" value="F:glycosyltransferase activity"/>
    <property type="evidence" value="ECO:0007669"/>
    <property type="project" value="InterPro"/>
</dbReference>
<evidence type="ECO:0000259" key="2">
    <source>
        <dbReference type="Pfam" id="PF13439"/>
    </source>
</evidence>
<evidence type="ECO:0000313" key="3">
    <source>
        <dbReference type="EMBL" id="OGE81176.1"/>
    </source>
</evidence>
<evidence type="ECO:0000313" key="4">
    <source>
        <dbReference type="Proteomes" id="UP000178892"/>
    </source>
</evidence>
<dbReference type="EMBL" id="MFEL01000010">
    <property type="protein sequence ID" value="OGE81176.1"/>
    <property type="molecule type" value="Genomic_DNA"/>
</dbReference>
<dbReference type="SUPFAM" id="SSF53756">
    <property type="entry name" value="UDP-Glycosyltransferase/glycogen phosphorylase"/>
    <property type="match status" value="1"/>
</dbReference>
<dbReference type="InterPro" id="IPR050194">
    <property type="entry name" value="Glycosyltransferase_grp1"/>
</dbReference>
<protein>
    <recommendedName>
        <fullName evidence="5">Glycosyl transferase family 1 domain-containing protein</fullName>
    </recommendedName>
</protein>
<dbReference type="PANTHER" id="PTHR45947:SF3">
    <property type="entry name" value="SULFOQUINOVOSYL TRANSFERASE SQD2"/>
    <property type="match status" value="1"/>
</dbReference>
<dbReference type="PANTHER" id="PTHR45947">
    <property type="entry name" value="SULFOQUINOVOSYL TRANSFERASE SQD2"/>
    <property type="match status" value="1"/>
</dbReference>